<gene>
    <name evidence="3" type="primary">thiL_1</name>
    <name evidence="3" type="ORF">McpAg1_06980</name>
</gene>
<dbReference type="PANTHER" id="PTHR30270">
    <property type="entry name" value="THIAMINE-MONOPHOSPHATE KINASE"/>
    <property type="match status" value="1"/>
</dbReference>
<name>A0AAE4MC70_9EURY</name>
<dbReference type="Pfam" id="PF00586">
    <property type="entry name" value="AIRS"/>
    <property type="match status" value="1"/>
</dbReference>
<dbReference type="InterPro" id="IPR016188">
    <property type="entry name" value="PurM-like_N"/>
</dbReference>
<dbReference type="AlphaFoldDB" id="A0AAE4MC70"/>
<dbReference type="InterPro" id="IPR006283">
    <property type="entry name" value="ThiL-like"/>
</dbReference>
<evidence type="ECO:0000259" key="1">
    <source>
        <dbReference type="Pfam" id="PF00586"/>
    </source>
</evidence>
<evidence type="ECO:0000259" key="2">
    <source>
        <dbReference type="Pfam" id="PF02769"/>
    </source>
</evidence>
<evidence type="ECO:0000313" key="4">
    <source>
        <dbReference type="Proteomes" id="UP001273136"/>
    </source>
</evidence>
<dbReference type="PANTHER" id="PTHR30270:SF0">
    <property type="entry name" value="THIAMINE-MONOPHOSPHATE KINASE"/>
    <property type="match status" value="1"/>
</dbReference>
<keyword evidence="3" id="KW-0808">Transferase</keyword>
<dbReference type="InterPro" id="IPR011413">
    <property type="entry name" value="UCP036540_AIR"/>
</dbReference>
<comment type="caution">
    <text evidence="3">The sequence shown here is derived from an EMBL/GenBank/DDBJ whole genome shotgun (WGS) entry which is preliminary data.</text>
</comment>
<dbReference type="PIRSF" id="PIRSF036540">
    <property type="entry name" value="UCP036540_AIR"/>
    <property type="match status" value="1"/>
</dbReference>
<dbReference type="SUPFAM" id="SSF56042">
    <property type="entry name" value="PurM C-terminal domain-like"/>
    <property type="match status" value="1"/>
</dbReference>
<feature type="domain" description="PurM-like N-terminal" evidence="1">
    <location>
        <begin position="52"/>
        <end position="157"/>
    </location>
</feature>
<proteinExistence type="predicted"/>
<dbReference type="GO" id="GO:0009030">
    <property type="term" value="F:thiamine-phosphate kinase activity"/>
    <property type="evidence" value="ECO:0007669"/>
    <property type="project" value="UniProtKB-EC"/>
</dbReference>
<dbReference type="NCBIfam" id="TIGR03267">
    <property type="entry name" value="methan_mark_2"/>
    <property type="match status" value="1"/>
</dbReference>
<dbReference type="EC" id="2.7.4.16" evidence="3"/>
<evidence type="ECO:0000313" key="3">
    <source>
        <dbReference type="EMBL" id="MDV0441504.1"/>
    </source>
</evidence>
<dbReference type="InterPro" id="IPR036921">
    <property type="entry name" value="PurM-like_N_sf"/>
</dbReference>
<dbReference type="InterPro" id="IPR036676">
    <property type="entry name" value="PurM-like_C_sf"/>
</dbReference>
<dbReference type="EMBL" id="JAWDKA010000003">
    <property type="protein sequence ID" value="MDV0441504.1"/>
    <property type="molecule type" value="Genomic_DNA"/>
</dbReference>
<protein>
    <submittedName>
        <fullName evidence="3">Thiamine-monophosphate kinase</fullName>
        <ecNumber evidence="3">2.7.4.16</ecNumber>
    </submittedName>
</protein>
<accession>A0AAE4MC70</accession>
<dbReference type="CDD" id="cd02192">
    <property type="entry name" value="PurM-like3"/>
    <property type="match status" value="1"/>
</dbReference>
<reference evidence="3" key="1">
    <citation type="submission" date="2023-06" db="EMBL/GenBank/DDBJ databases">
        <title>Genome sequence of Methancorpusculaceae sp. Ag1.</title>
        <authorList>
            <person name="Protasov E."/>
            <person name="Platt K."/>
            <person name="Poehlein A."/>
            <person name="Daniel R."/>
            <person name="Brune A."/>
        </authorList>
    </citation>
    <scope>NUCLEOTIDE SEQUENCE</scope>
    <source>
        <strain evidence="3">Ag1</strain>
    </source>
</reference>
<dbReference type="Pfam" id="PF02769">
    <property type="entry name" value="AIRS_C"/>
    <property type="match status" value="1"/>
</dbReference>
<dbReference type="Gene3D" id="3.30.1330.10">
    <property type="entry name" value="PurM-like, N-terminal domain"/>
    <property type="match status" value="1"/>
</dbReference>
<dbReference type="Proteomes" id="UP001273136">
    <property type="component" value="Unassembled WGS sequence"/>
</dbReference>
<dbReference type="InterPro" id="IPR017668">
    <property type="entry name" value="Methan_mark_2"/>
</dbReference>
<sequence>MVNTRNMVADNYTPESVAEAVRKYDGVRRKQAIGSLVRSLHIDNIDVVASYGEDAAVIQNGRTALLLAADGIWNKLMEVDPYWAGYCAILVNVHDIAAMGGRPVAMVDVLSASDDAIMTEVSRGMHDAAVAFDVPVVGGHLHPDAPYNVIDVSILGVAELENIIYSSKAQPNDAIIAAIDLKGRIHPSAPMNWDSVTMKTSDVLRSQISVMKDLGERHLLTAGKDISNPGVIGTLGMLIESSGVGAVVDLTAIPRPDLDALGITFEQWVRMYPGMGFIMTANRSDVETVCKKFRKTGMAAQVIGTVTSTKKFTLVKGEQETVLFNFCEEGITNI</sequence>
<dbReference type="InterPro" id="IPR010918">
    <property type="entry name" value="PurM-like_C_dom"/>
</dbReference>
<keyword evidence="3" id="KW-0418">Kinase</keyword>
<keyword evidence="4" id="KW-1185">Reference proteome</keyword>
<dbReference type="SUPFAM" id="SSF55326">
    <property type="entry name" value="PurM N-terminal domain-like"/>
    <property type="match status" value="1"/>
</dbReference>
<feature type="domain" description="PurM-like C-terminal" evidence="2">
    <location>
        <begin position="195"/>
        <end position="315"/>
    </location>
</feature>
<dbReference type="Gene3D" id="3.90.650.10">
    <property type="entry name" value="PurM-like C-terminal domain"/>
    <property type="match status" value="1"/>
</dbReference>
<dbReference type="GO" id="GO:0009228">
    <property type="term" value="P:thiamine biosynthetic process"/>
    <property type="evidence" value="ECO:0007669"/>
    <property type="project" value="InterPro"/>
</dbReference>
<organism evidence="3 4">
    <name type="scientific">Methanorbis furvi</name>
    <dbReference type="NCBI Taxonomy" id="3028299"/>
    <lineage>
        <taxon>Archaea</taxon>
        <taxon>Methanobacteriati</taxon>
        <taxon>Methanobacteriota</taxon>
        <taxon>Stenosarchaea group</taxon>
        <taxon>Methanomicrobia</taxon>
        <taxon>Methanomicrobiales</taxon>
        <taxon>Methanocorpusculaceae</taxon>
        <taxon>Methanorbis</taxon>
    </lineage>
</organism>